<evidence type="ECO:0000313" key="5">
    <source>
        <dbReference type="Proteomes" id="UP000029392"/>
    </source>
</evidence>
<proteinExistence type="predicted"/>
<dbReference type="EMBL" id="AVCH01000157">
    <property type="protein sequence ID" value="KFN47848.1"/>
    <property type="molecule type" value="Genomic_DNA"/>
</dbReference>
<feature type="region of interest" description="Disordered" evidence="1">
    <location>
        <begin position="33"/>
        <end position="97"/>
    </location>
</feature>
<dbReference type="PATRIC" id="fig|1384054.3.peg.1442"/>
<dbReference type="OrthoDB" id="6694874at2"/>
<dbReference type="STRING" id="1384054.N790_07190"/>
<feature type="signal peptide" evidence="2">
    <location>
        <begin position="1"/>
        <end position="22"/>
    </location>
</feature>
<keyword evidence="5" id="KW-1185">Reference proteome</keyword>
<sequence length="185" mass="19930">MRRKSLFPALAIALLLSPAAQAAVYKCTINGETRYQDNPCPGRQDQKPHIEDAPAPAAGAPAGPAAAGTAAGTPPPRGRTAPKPPLPQDDDTPLDRVGQLYHEILAAQAAQRVVLDGYREAVQALAAAQKGREQAPEAESERKQLEHEWKERRFAAGDRVRALQAELRRLCPNGTMMSGARQVCR</sequence>
<dbReference type="AlphaFoldDB" id="A0A091B5D7"/>
<feature type="domain" description="DUF4124" evidence="3">
    <location>
        <begin position="12"/>
        <end position="65"/>
    </location>
</feature>
<keyword evidence="2" id="KW-0732">Signal</keyword>
<evidence type="ECO:0000259" key="3">
    <source>
        <dbReference type="Pfam" id="PF13511"/>
    </source>
</evidence>
<dbReference type="Proteomes" id="UP000029392">
    <property type="component" value="Unassembled WGS sequence"/>
</dbReference>
<feature type="compositionally biased region" description="Low complexity" evidence="1">
    <location>
        <begin position="53"/>
        <end position="72"/>
    </location>
</feature>
<comment type="caution">
    <text evidence="4">The sequence shown here is derived from an EMBL/GenBank/DDBJ whole genome shotgun (WGS) entry which is preliminary data.</text>
</comment>
<dbReference type="RefSeq" id="WP_043802960.1">
    <property type="nucleotide sequence ID" value="NZ_AVCH01000157.1"/>
</dbReference>
<reference evidence="4 5" key="1">
    <citation type="submission" date="2013-09" db="EMBL/GenBank/DDBJ databases">
        <title>Genome sequencing of Arenimonas malthae.</title>
        <authorList>
            <person name="Chen F."/>
            <person name="Wang G."/>
        </authorList>
    </citation>
    <scope>NUCLEOTIDE SEQUENCE [LARGE SCALE GENOMIC DNA]</scope>
    <source>
        <strain evidence="4 5">CC-JY-1</strain>
    </source>
</reference>
<gene>
    <name evidence="4" type="ORF">N790_07190</name>
</gene>
<name>A0A091B5D7_9GAMM</name>
<dbReference type="Pfam" id="PF13511">
    <property type="entry name" value="DUF4124"/>
    <property type="match status" value="1"/>
</dbReference>
<evidence type="ECO:0000313" key="4">
    <source>
        <dbReference type="EMBL" id="KFN47848.1"/>
    </source>
</evidence>
<organism evidence="4 5">
    <name type="scientific">Arenimonas malthae CC-JY-1</name>
    <dbReference type="NCBI Taxonomy" id="1384054"/>
    <lineage>
        <taxon>Bacteria</taxon>
        <taxon>Pseudomonadati</taxon>
        <taxon>Pseudomonadota</taxon>
        <taxon>Gammaproteobacteria</taxon>
        <taxon>Lysobacterales</taxon>
        <taxon>Lysobacteraceae</taxon>
        <taxon>Arenimonas</taxon>
    </lineage>
</organism>
<evidence type="ECO:0000256" key="2">
    <source>
        <dbReference type="SAM" id="SignalP"/>
    </source>
</evidence>
<protein>
    <recommendedName>
        <fullName evidence="3">DUF4124 domain-containing protein</fullName>
    </recommendedName>
</protein>
<feature type="chain" id="PRO_5001870843" description="DUF4124 domain-containing protein" evidence="2">
    <location>
        <begin position="23"/>
        <end position="185"/>
    </location>
</feature>
<evidence type="ECO:0000256" key="1">
    <source>
        <dbReference type="SAM" id="MobiDB-lite"/>
    </source>
</evidence>
<feature type="compositionally biased region" description="Pro residues" evidence="1">
    <location>
        <begin position="73"/>
        <end position="87"/>
    </location>
</feature>
<dbReference type="InterPro" id="IPR025392">
    <property type="entry name" value="DUF4124"/>
</dbReference>
<accession>A0A091B5D7</accession>